<evidence type="ECO:0000259" key="1">
    <source>
        <dbReference type="Pfam" id="PF03184"/>
    </source>
</evidence>
<proteinExistence type="predicted"/>
<feature type="domain" description="DDE-1" evidence="1">
    <location>
        <begin position="6"/>
        <end position="66"/>
    </location>
</feature>
<evidence type="ECO:0000313" key="2">
    <source>
        <dbReference type="EMBL" id="GAU94877.1"/>
    </source>
</evidence>
<dbReference type="Proteomes" id="UP000186922">
    <property type="component" value="Unassembled WGS sequence"/>
</dbReference>
<name>A0A1D1V5A8_RAMVA</name>
<organism evidence="2 3">
    <name type="scientific">Ramazzottius varieornatus</name>
    <name type="common">Water bear</name>
    <name type="synonym">Tardigrade</name>
    <dbReference type="NCBI Taxonomy" id="947166"/>
    <lineage>
        <taxon>Eukaryota</taxon>
        <taxon>Metazoa</taxon>
        <taxon>Ecdysozoa</taxon>
        <taxon>Tardigrada</taxon>
        <taxon>Eutardigrada</taxon>
        <taxon>Parachela</taxon>
        <taxon>Hypsibioidea</taxon>
        <taxon>Ramazzottiidae</taxon>
        <taxon>Ramazzottius</taxon>
    </lineage>
</organism>
<comment type="caution">
    <text evidence="2">The sequence shown here is derived from an EMBL/GenBank/DDBJ whole genome shotgun (WGS) entry which is preliminary data.</text>
</comment>
<evidence type="ECO:0000313" key="3">
    <source>
        <dbReference type="Proteomes" id="UP000186922"/>
    </source>
</evidence>
<keyword evidence="3" id="KW-1185">Reference proteome</keyword>
<protein>
    <recommendedName>
        <fullName evidence="1">DDE-1 domain-containing protein</fullName>
    </recommendedName>
</protein>
<dbReference type="Pfam" id="PF03184">
    <property type="entry name" value="DDE_1"/>
    <property type="match status" value="1"/>
</dbReference>
<gene>
    <name evidence="2" type="primary">RvY_06581-1</name>
    <name evidence="2" type="synonym">RvY_06581.1</name>
    <name evidence="2" type="ORF">RvY_06581</name>
</gene>
<dbReference type="InterPro" id="IPR004875">
    <property type="entry name" value="DDE_SF_endonuclease_dom"/>
</dbReference>
<accession>A0A1D1V5A8</accession>
<sequence>MDTENVVFLDGHSSHLSCVAFFVACMEHEKEIRVVALPSGQTTFFQPLDKEVFGGVKQKWHSYLRDSRIDITIDVSNSTFAIKN</sequence>
<dbReference type="OrthoDB" id="5425161at2759"/>
<dbReference type="GO" id="GO:0003676">
    <property type="term" value="F:nucleic acid binding"/>
    <property type="evidence" value="ECO:0007669"/>
    <property type="project" value="InterPro"/>
</dbReference>
<dbReference type="AlphaFoldDB" id="A0A1D1V5A8"/>
<reference evidence="2 3" key="1">
    <citation type="journal article" date="2016" name="Nat. Commun.">
        <title>Extremotolerant tardigrade genome and improved radiotolerance of human cultured cells by tardigrade-unique protein.</title>
        <authorList>
            <person name="Hashimoto T."/>
            <person name="Horikawa D.D."/>
            <person name="Saito Y."/>
            <person name="Kuwahara H."/>
            <person name="Kozuka-Hata H."/>
            <person name="Shin-I T."/>
            <person name="Minakuchi Y."/>
            <person name="Ohishi K."/>
            <person name="Motoyama A."/>
            <person name="Aizu T."/>
            <person name="Enomoto A."/>
            <person name="Kondo K."/>
            <person name="Tanaka S."/>
            <person name="Hara Y."/>
            <person name="Koshikawa S."/>
            <person name="Sagara H."/>
            <person name="Miura T."/>
            <person name="Yokobori S."/>
            <person name="Miyagawa K."/>
            <person name="Suzuki Y."/>
            <person name="Kubo T."/>
            <person name="Oyama M."/>
            <person name="Kohara Y."/>
            <person name="Fujiyama A."/>
            <person name="Arakawa K."/>
            <person name="Katayama T."/>
            <person name="Toyoda A."/>
            <person name="Kunieda T."/>
        </authorList>
    </citation>
    <scope>NUCLEOTIDE SEQUENCE [LARGE SCALE GENOMIC DNA]</scope>
    <source>
        <strain evidence="2 3">YOKOZUNA-1</strain>
    </source>
</reference>
<dbReference type="EMBL" id="BDGG01000003">
    <property type="protein sequence ID" value="GAU94877.1"/>
    <property type="molecule type" value="Genomic_DNA"/>
</dbReference>